<evidence type="ECO:0008006" key="4">
    <source>
        <dbReference type="Google" id="ProtNLM"/>
    </source>
</evidence>
<feature type="chain" id="PRO_5006039379" description="Signal peptidase" evidence="1">
    <location>
        <begin position="21"/>
        <end position="140"/>
    </location>
</feature>
<dbReference type="AlphaFoldDB" id="A0A0N9VCC8"/>
<proteinExistence type="predicted"/>
<evidence type="ECO:0000256" key="1">
    <source>
        <dbReference type="SAM" id="SignalP"/>
    </source>
</evidence>
<evidence type="ECO:0000313" key="2">
    <source>
        <dbReference type="EMBL" id="ALH94734.1"/>
    </source>
</evidence>
<dbReference type="OrthoDB" id="6691964at2"/>
<evidence type="ECO:0000313" key="3">
    <source>
        <dbReference type="Proteomes" id="UP000064939"/>
    </source>
</evidence>
<reference evidence="2 3" key="1">
    <citation type="journal article" date="2015" name="Int. J. Syst. Evol. Microbiol.">
        <title>Acinetobacter equi sp. nov. isolated from horse faeces.</title>
        <authorList>
            <person name="Poppel M.T."/>
            <person name="Skiebe E."/>
            <person name="Laue M."/>
            <person name="Bergmann H."/>
            <person name="Ebersberger I."/>
            <person name="Garn T."/>
            <person name="Fruth A."/>
            <person name="Baumgardt S."/>
            <person name="Busse H.J."/>
            <person name="Wilharm G."/>
        </authorList>
    </citation>
    <scope>NUCLEOTIDE SEQUENCE [LARGE SCALE GENOMIC DNA]</scope>
    <source>
        <strain evidence="2 3">114</strain>
    </source>
</reference>
<keyword evidence="1" id="KW-0732">Signal</keyword>
<accession>A0A0N9VCC8</accession>
<dbReference type="STRING" id="1324350.AOY20_03835"/>
<keyword evidence="3" id="KW-1185">Reference proteome</keyword>
<dbReference type="Proteomes" id="UP000064939">
    <property type="component" value="Chromosome"/>
</dbReference>
<dbReference type="RefSeq" id="WP_054580634.1">
    <property type="nucleotide sequence ID" value="NZ_CP012808.1"/>
</dbReference>
<name>A0A0N9VCC8_9GAMM</name>
<protein>
    <recommendedName>
        <fullName evidence="4">Signal peptidase</fullName>
    </recommendedName>
</protein>
<gene>
    <name evidence="2" type="ORF">AOY20_03835</name>
</gene>
<dbReference type="EMBL" id="CP012808">
    <property type="protein sequence ID" value="ALH94734.1"/>
    <property type="molecule type" value="Genomic_DNA"/>
</dbReference>
<sequence>MIKKVLFLVFLGLTISSVQAFDKNQVDLDKEFWGTWTLYNPQTKCTEVFNFKKPGAFIYQVNKKQLVGDFAVVRSNSSGLDLLMMNVKTDNKLEGCVGDQQDYSNVNIQLALKWTSPKRAEVCTDAEAKQCSGLFLMKSK</sequence>
<feature type="signal peptide" evidence="1">
    <location>
        <begin position="1"/>
        <end position="20"/>
    </location>
</feature>
<dbReference type="KEGG" id="aei:AOY20_03835"/>
<organism evidence="2 3">
    <name type="scientific">Acinetobacter equi</name>
    <dbReference type="NCBI Taxonomy" id="1324350"/>
    <lineage>
        <taxon>Bacteria</taxon>
        <taxon>Pseudomonadati</taxon>
        <taxon>Pseudomonadota</taxon>
        <taxon>Gammaproteobacteria</taxon>
        <taxon>Moraxellales</taxon>
        <taxon>Moraxellaceae</taxon>
        <taxon>Acinetobacter</taxon>
    </lineage>
</organism>